<name>A6JL66_RAT</name>
<organism evidence="1 2">
    <name type="scientific">Rattus norvegicus</name>
    <name type="common">Rat</name>
    <dbReference type="NCBI Taxonomy" id="10116"/>
    <lineage>
        <taxon>Eukaryota</taxon>
        <taxon>Metazoa</taxon>
        <taxon>Chordata</taxon>
        <taxon>Craniata</taxon>
        <taxon>Vertebrata</taxon>
        <taxon>Euteleostomi</taxon>
        <taxon>Mammalia</taxon>
        <taxon>Eutheria</taxon>
        <taxon>Euarchontoglires</taxon>
        <taxon>Glires</taxon>
        <taxon>Rodentia</taxon>
        <taxon>Myomorpha</taxon>
        <taxon>Muroidea</taxon>
        <taxon>Muridae</taxon>
        <taxon>Murinae</taxon>
        <taxon>Rattus</taxon>
    </lineage>
</organism>
<evidence type="ECO:0000313" key="1">
    <source>
        <dbReference type="EMBL" id="EDM10631.1"/>
    </source>
</evidence>
<sequence length="32" mass="3792">MRCRLRLGKQEKPMIGQGLHSFVALYAWELRC</sequence>
<dbReference type="Proteomes" id="UP000234681">
    <property type="component" value="Chromosome 11"/>
</dbReference>
<gene>
    <name evidence="1" type="ORF">rCG_58786</name>
</gene>
<accession>A6JL66</accession>
<reference evidence="2" key="1">
    <citation type="submission" date="2005-09" db="EMBL/GenBank/DDBJ databases">
        <authorList>
            <person name="Mural R.J."/>
            <person name="Li P.W."/>
            <person name="Adams M.D."/>
            <person name="Amanatides P.G."/>
            <person name="Baden-Tillson H."/>
            <person name="Barnstead M."/>
            <person name="Chin S.H."/>
            <person name="Dew I."/>
            <person name="Evans C.A."/>
            <person name="Ferriera S."/>
            <person name="Flanigan M."/>
            <person name="Fosler C."/>
            <person name="Glodek A."/>
            <person name="Gu Z."/>
            <person name="Holt R.A."/>
            <person name="Jennings D."/>
            <person name="Kraft C.L."/>
            <person name="Lu F."/>
            <person name="Nguyen T."/>
            <person name="Nusskern D.R."/>
            <person name="Pfannkoch C.M."/>
            <person name="Sitter C."/>
            <person name="Sutton G.G."/>
            <person name="Venter J.C."/>
            <person name="Wang Z."/>
            <person name="Woodage T."/>
            <person name="Zheng X.H."/>
            <person name="Zhong F."/>
        </authorList>
    </citation>
    <scope>NUCLEOTIDE SEQUENCE [LARGE SCALE GENOMIC DNA]</scope>
    <source>
        <strain>BN</strain>
        <strain evidence="2">Sprague-Dawley</strain>
    </source>
</reference>
<evidence type="ECO:0000313" key="2">
    <source>
        <dbReference type="Proteomes" id="UP000234681"/>
    </source>
</evidence>
<dbReference type="AlphaFoldDB" id="A6JL66"/>
<protein>
    <submittedName>
        <fullName evidence="1">RCG58786</fullName>
    </submittedName>
</protein>
<dbReference type="EMBL" id="CH473989">
    <property type="protein sequence ID" value="EDM10631.1"/>
    <property type="molecule type" value="Genomic_DNA"/>
</dbReference>
<proteinExistence type="predicted"/>